<protein>
    <recommendedName>
        <fullName evidence="5">DUF2968 family protein</fullName>
    </recommendedName>
</protein>
<evidence type="ECO:0000313" key="4">
    <source>
        <dbReference type="Proteomes" id="UP000005234"/>
    </source>
</evidence>
<organism evidence="3 4">
    <name type="scientific">Frateuria aurantia (strain ATCC 33424 / DSM 6220 / KCTC 2777 / LMG 1558 / NBRC 3245 / NCIMB 13370)</name>
    <name type="common">Acetobacter aurantius</name>
    <dbReference type="NCBI Taxonomy" id="767434"/>
    <lineage>
        <taxon>Bacteria</taxon>
        <taxon>Pseudomonadati</taxon>
        <taxon>Pseudomonadota</taxon>
        <taxon>Gammaproteobacteria</taxon>
        <taxon>Lysobacterales</taxon>
        <taxon>Rhodanobacteraceae</taxon>
        <taxon>Frateuria</taxon>
    </lineage>
</organism>
<reference evidence="3" key="1">
    <citation type="submission" date="2012-02" db="EMBL/GenBank/DDBJ databases">
        <title>The complete genome of Frateuria aurantia DSM 6220.</title>
        <authorList>
            <consortium name="US DOE Joint Genome Institute (JGI-PGF)"/>
            <person name="Lucas S."/>
            <person name="Copeland A."/>
            <person name="Lapidus A."/>
            <person name="Glavina del Rio T."/>
            <person name="Dalin E."/>
            <person name="Tice H."/>
            <person name="Bruce D."/>
            <person name="Goodwin L."/>
            <person name="Pitluck S."/>
            <person name="Peters L."/>
            <person name="Ovchinnikova G."/>
            <person name="Teshima H."/>
            <person name="Kyrpides N."/>
            <person name="Mavromatis K."/>
            <person name="Ivanova N."/>
            <person name="Brettin T."/>
            <person name="Detter J.C."/>
            <person name="Han C."/>
            <person name="Larimer F."/>
            <person name="Land M."/>
            <person name="Hauser L."/>
            <person name="Markowitz V."/>
            <person name="Cheng J.-F."/>
            <person name="Hugenholtz P."/>
            <person name="Woyke T."/>
            <person name="Wu D."/>
            <person name="Brambilla E."/>
            <person name="Klenk H.-P."/>
            <person name="Eisen J.A."/>
        </authorList>
    </citation>
    <scope>NUCLEOTIDE SEQUENCE</scope>
    <source>
        <strain evidence="3">DSM 6220</strain>
    </source>
</reference>
<gene>
    <name evidence="3" type="ordered locus">Fraau_0179</name>
</gene>
<evidence type="ECO:0000256" key="2">
    <source>
        <dbReference type="SAM" id="SignalP"/>
    </source>
</evidence>
<dbReference type="EMBL" id="CP003350">
    <property type="protein sequence ID" value="AFC84676.1"/>
    <property type="molecule type" value="Genomic_DNA"/>
</dbReference>
<dbReference type="InterPro" id="IPR021350">
    <property type="entry name" value="DUF2968"/>
</dbReference>
<evidence type="ECO:0008006" key="5">
    <source>
        <dbReference type="Google" id="ProtNLM"/>
    </source>
</evidence>
<name>H8L1E8_FRAAD</name>
<dbReference type="HOGENOM" id="CLU_064077_3_0_6"/>
<feature type="signal peptide" evidence="2">
    <location>
        <begin position="1"/>
        <end position="28"/>
    </location>
</feature>
<dbReference type="STRING" id="767434.Fraau_0179"/>
<accession>H8L1E8</accession>
<dbReference type="Proteomes" id="UP000005234">
    <property type="component" value="Chromosome"/>
</dbReference>
<dbReference type="eggNOG" id="ENOG5031JPS">
    <property type="taxonomic scope" value="Bacteria"/>
</dbReference>
<dbReference type="KEGG" id="fau:Fraau_0179"/>
<keyword evidence="2" id="KW-0732">Signal</keyword>
<sequence>MSLSVRRRNVHLAIFGATALLLAGASEARPTHRSHAAESGSQSHEAPATFVAAGQVSAASVSEIEGLMSAHALTEMRTTYNGHYGASLLFDADKLSYYIAMFHDKQFWRIIKTDTYGDAEAVYTAFGQQTVRLAQVELDAIRLEAGQKYSAKLVAMNQQRLQELQLASTRQQQQAQQIASLQHEAKQQSSTLSAELQSTDAQLSSVQAQVRALEQSQANPTLVLPDVFPAASAGQDAAPAGKQDSAPHQVPGQP</sequence>
<evidence type="ECO:0000313" key="3">
    <source>
        <dbReference type="EMBL" id="AFC84676.1"/>
    </source>
</evidence>
<dbReference type="AlphaFoldDB" id="H8L1E8"/>
<feature type="chain" id="PRO_5003615562" description="DUF2968 family protein" evidence="2">
    <location>
        <begin position="29"/>
        <end position="254"/>
    </location>
</feature>
<feature type="region of interest" description="Disordered" evidence="1">
    <location>
        <begin position="224"/>
        <end position="254"/>
    </location>
</feature>
<proteinExistence type="predicted"/>
<dbReference type="Pfam" id="PF11180">
    <property type="entry name" value="DUF2968"/>
    <property type="match status" value="1"/>
</dbReference>
<evidence type="ECO:0000256" key="1">
    <source>
        <dbReference type="SAM" id="MobiDB-lite"/>
    </source>
</evidence>
<keyword evidence="4" id="KW-1185">Reference proteome</keyword>
<feature type="compositionally biased region" description="Low complexity" evidence="1">
    <location>
        <begin position="229"/>
        <end position="241"/>
    </location>
</feature>